<evidence type="ECO:0000313" key="2">
    <source>
        <dbReference type="EMBL" id="XBO45699.1"/>
    </source>
</evidence>
<dbReference type="PANTHER" id="PTHR35010:SF2">
    <property type="entry name" value="BLL4672 PROTEIN"/>
    <property type="match status" value="1"/>
</dbReference>
<feature type="domain" description="MmyB-like transcription regulator ligand binding" evidence="1">
    <location>
        <begin position="1"/>
        <end position="94"/>
    </location>
</feature>
<gene>
    <name evidence="2" type="ORF">ABEG17_12925</name>
</gene>
<accession>A0AAU7K0S2</accession>
<reference evidence="2" key="1">
    <citation type="submission" date="2024-05" db="EMBL/GenBank/DDBJ databases">
        <authorList>
            <person name="Kim S."/>
            <person name="Heo J."/>
            <person name="Choi H."/>
            <person name="Choi Y."/>
            <person name="Kwon S.-W."/>
            <person name="Kim Y."/>
        </authorList>
    </citation>
    <scope>NUCLEOTIDE SEQUENCE</scope>
    <source>
        <strain evidence="2">KACC 23699</strain>
    </source>
</reference>
<proteinExistence type="predicted"/>
<dbReference type="Pfam" id="PF17765">
    <property type="entry name" value="MLTR_LBD"/>
    <property type="match status" value="1"/>
</dbReference>
<name>A0AAU7K0S2_9MICO</name>
<protein>
    <recommendedName>
        <fullName evidence="1">MmyB-like transcription regulator ligand binding domain-containing protein</fullName>
    </recommendedName>
</protein>
<sequence length="100" mass="10882">MQRILDTIGAPAYVRNNRLDLLALNALGRALFTDLYPADTATDTGDARPTANLARYLFLDDRSRDFYIEWAVVAKDVVASLRIEAGRNEDPAASEPGAAG</sequence>
<organism evidence="2">
    <name type="scientific">Pedococcus sp. KACC 23699</name>
    <dbReference type="NCBI Taxonomy" id="3149228"/>
    <lineage>
        <taxon>Bacteria</taxon>
        <taxon>Bacillati</taxon>
        <taxon>Actinomycetota</taxon>
        <taxon>Actinomycetes</taxon>
        <taxon>Micrococcales</taxon>
        <taxon>Intrasporangiaceae</taxon>
        <taxon>Pedococcus</taxon>
    </lineage>
</organism>
<dbReference type="PANTHER" id="PTHR35010">
    <property type="entry name" value="BLL4672 PROTEIN-RELATED"/>
    <property type="match status" value="1"/>
</dbReference>
<dbReference type="InterPro" id="IPR041413">
    <property type="entry name" value="MLTR_LBD"/>
</dbReference>
<evidence type="ECO:0000259" key="1">
    <source>
        <dbReference type="Pfam" id="PF17765"/>
    </source>
</evidence>
<dbReference type="EMBL" id="CP157483">
    <property type="protein sequence ID" value="XBO45699.1"/>
    <property type="molecule type" value="Genomic_DNA"/>
</dbReference>
<dbReference type="Gene3D" id="3.30.450.180">
    <property type="match status" value="1"/>
</dbReference>
<dbReference type="RefSeq" id="WP_406833196.1">
    <property type="nucleotide sequence ID" value="NZ_CP157483.1"/>
</dbReference>
<dbReference type="AlphaFoldDB" id="A0AAU7K0S2"/>